<evidence type="ECO:0000313" key="3">
    <source>
        <dbReference type="Proteomes" id="UP000184096"/>
    </source>
</evidence>
<dbReference type="RefSeq" id="WP_072821840.1">
    <property type="nucleotide sequence ID" value="NZ_LT670849.1"/>
</dbReference>
<reference evidence="3" key="1">
    <citation type="submission" date="2016-11" db="EMBL/GenBank/DDBJ databases">
        <authorList>
            <person name="Varghese N."/>
            <person name="Submissions S."/>
        </authorList>
    </citation>
    <scope>NUCLEOTIDE SEQUENCE [LARGE SCALE GENOMIC DNA]</scope>
    <source>
        <strain evidence="3">GAS401</strain>
    </source>
</reference>
<evidence type="ECO:0000313" key="2">
    <source>
        <dbReference type="EMBL" id="SHN81975.1"/>
    </source>
</evidence>
<name>A0A1M7UGE6_9BRAD</name>
<keyword evidence="1" id="KW-0732">Signal</keyword>
<dbReference type="EMBL" id="LT670849">
    <property type="protein sequence ID" value="SHN81975.1"/>
    <property type="molecule type" value="Genomic_DNA"/>
</dbReference>
<evidence type="ECO:0000256" key="1">
    <source>
        <dbReference type="SAM" id="SignalP"/>
    </source>
</evidence>
<feature type="chain" id="PRO_5012116433" evidence="1">
    <location>
        <begin position="20"/>
        <end position="60"/>
    </location>
</feature>
<protein>
    <submittedName>
        <fullName evidence="2">Uncharacterized protein</fullName>
    </submittedName>
</protein>
<feature type="signal peptide" evidence="1">
    <location>
        <begin position="1"/>
        <end position="19"/>
    </location>
</feature>
<dbReference type="Proteomes" id="UP000184096">
    <property type="component" value="Chromosome I"/>
</dbReference>
<gene>
    <name evidence="2" type="ORF">SAMN05444170_4961</name>
</gene>
<proteinExistence type="predicted"/>
<accession>A0A1M7UGE6</accession>
<keyword evidence="3" id="KW-1185">Reference proteome</keyword>
<organism evidence="2 3">
    <name type="scientific">Bradyrhizobium erythrophlei</name>
    <dbReference type="NCBI Taxonomy" id="1437360"/>
    <lineage>
        <taxon>Bacteria</taxon>
        <taxon>Pseudomonadati</taxon>
        <taxon>Pseudomonadota</taxon>
        <taxon>Alphaproteobacteria</taxon>
        <taxon>Hyphomicrobiales</taxon>
        <taxon>Nitrobacteraceae</taxon>
        <taxon>Bradyrhizobium</taxon>
    </lineage>
</organism>
<sequence length="60" mass="6509">MIYAVLLLIALLTSSPADAIPCWVVRRAVAQYGEAAAEAFARAKGFSPKDIERAKRCLKS</sequence>
<dbReference type="AlphaFoldDB" id="A0A1M7UGE6"/>